<gene>
    <name evidence="1" type="ORF">LCGC14_2400070</name>
</gene>
<organism evidence="1">
    <name type="scientific">marine sediment metagenome</name>
    <dbReference type="NCBI Taxonomy" id="412755"/>
    <lineage>
        <taxon>unclassified sequences</taxon>
        <taxon>metagenomes</taxon>
        <taxon>ecological metagenomes</taxon>
    </lineage>
</organism>
<dbReference type="EMBL" id="LAZR01036018">
    <property type="protein sequence ID" value="KKL25957.1"/>
    <property type="molecule type" value="Genomic_DNA"/>
</dbReference>
<evidence type="ECO:0000313" key="1">
    <source>
        <dbReference type="EMBL" id="KKL25957.1"/>
    </source>
</evidence>
<accession>A0A0F9CHP4</accession>
<proteinExistence type="predicted"/>
<name>A0A0F9CHP4_9ZZZZ</name>
<dbReference type="AlphaFoldDB" id="A0A0F9CHP4"/>
<comment type="caution">
    <text evidence="1">The sequence shown here is derived from an EMBL/GenBank/DDBJ whole genome shotgun (WGS) entry which is preliminary data.</text>
</comment>
<sequence>MNEAVVEALTKDCVMDKSIEFDRGLGEAVAIRASGLQGQVRGLFIDIDLIGYALVYYVDKCGVMREDYIRMHDLRDVPRVSVGPDSRVDGK</sequence>
<reference evidence="1" key="1">
    <citation type="journal article" date="2015" name="Nature">
        <title>Complex archaea that bridge the gap between prokaryotes and eukaryotes.</title>
        <authorList>
            <person name="Spang A."/>
            <person name="Saw J.H."/>
            <person name="Jorgensen S.L."/>
            <person name="Zaremba-Niedzwiedzka K."/>
            <person name="Martijn J."/>
            <person name="Lind A.E."/>
            <person name="van Eijk R."/>
            <person name="Schleper C."/>
            <person name="Guy L."/>
            <person name="Ettema T.J."/>
        </authorList>
    </citation>
    <scope>NUCLEOTIDE SEQUENCE</scope>
</reference>
<protein>
    <submittedName>
        <fullName evidence="1">Uncharacterized protein</fullName>
    </submittedName>
</protein>